<evidence type="ECO:0000313" key="11">
    <source>
        <dbReference type="Proteomes" id="UP000005203"/>
    </source>
</evidence>
<dbReference type="Proteomes" id="UP000005203">
    <property type="component" value="Linkage group LG4"/>
</dbReference>
<evidence type="ECO:0000256" key="6">
    <source>
        <dbReference type="ARBA" id="ARBA00022989"/>
    </source>
</evidence>
<keyword evidence="5 8" id="KW-0812">Transmembrane</keyword>
<evidence type="ECO:0000259" key="9">
    <source>
        <dbReference type="Pfam" id="PF01699"/>
    </source>
</evidence>
<keyword evidence="4" id="KW-0106">Calcium</keyword>
<reference evidence="12" key="2">
    <citation type="submission" date="2025-04" db="UniProtKB">
        <authorList>
            <consortium name="RefSeq"/>
        </authorList>
    </citation>
    <scope>IDENTIFICATION</scope>
    <source>
        <strain evidence="12">DH4</strain>
        <tissue evidence="12">Whole body</tissue>
    </source>
</reference>
<dbReference type="Pfam" id="PF01699">
    <property type="entry name" value="Na_Ca_ex"/>
    <property type="match status" value="2"/>
</dbReference>
<keyword evidence="3" id="KW-0050">Antiport</keyword>
<evidence type="ECO:0000313" key="12">
    <source>
        <dbReference type="RefSeq" id="XP_026295949.1"/>
    </source>
</evidence>
<keyword evidence="6 8" id="KW-1133">Transmembrane helix</keyword>
<dbReference type="EnsemblMetazoa" id="XM_026440164">
    <property type="protein sequence ID" value="XP_026295949"/>
    <property type="gene ID" value="LOC724430"/>
</dbReference>
<dbReference type="GO" id="GO:0006874">
    <property type="term" value="P:intracellular calcium ion homeostasis"/>
    <property type="evidence" value="ECO:0007669"/>
    <property type="project" value="TreeGrafter"/>
</dbReference>
<dbReference type="InterPro" id="IPR051359">
    <property type="entry name" value="CaCA_antiporter"/>
</dbReference>
<evidence type="ECO:0000256" key="8">
    <source>
        <dbReference type="SAM" id="Phobius"/>
    </source>
</evidence>
<proteinExistence type="predicted"/>
<name>A0A7M7L0R7_APIME</name>
<gene>
    <name evidence="12" type="primary">LOC724430</name>
</gene>
<evidence type="ECO:0000313" key="10">
    <source>
        <dbReference type="EnsemblMetazoa" id="XP_026295949"/>
    </source>
</evidence>
<accession>A0A8B8GYI6</accession>
<dbReference type="OrthoDB" id="407410at2759"/>
<evidence type="ECO:0000256" key="4">
    <source>
        <dbReference type="ARBA" id="ARBA00022568"/>
    </source>
</evidence>
<evidence type="ECO:0000256" key="7">
    <source>
        <dbReference type="ARBA" id="ARBA00023136"/>
    </source>
</evidence>
<dbReference type="AlphaFoldDB" id="A0A7M7L0R7"/>
<keyword evidence="4" id="KW-0406">Ion transport</keyword>
<accession>A0A7M7L0R7</accession>
<dbReference type="KEGG" id="ame:724430"/>
<feature type="domain" description="Sodium/calcium exchanger membrane region" evidence="9">
    <location>
        <begin position="75"/>
        <end position="214"/>
    </location>
</feature>
<dbReference type="InterPro" id="IPR044880">
    <property type="entry name" value="NCX_ion-bd_dom_sf"/>
</dbReference>
<feature type="transmembrane region" description="Helical" evidence="8">
    <location>
        <begin position="140"/>
        <end position="164"/>
    </location>
</feature>
<dbReference type="RefSeq" id="XP_026295949.1">
    <property type="nucleotide sequence ID" value="XM_026440164.1"/>
</dbReference>
<feature type="transmembrane region" description="Helical" evidence="8">
    <location>
        <begin position="321"/>
        <end position="343"/>
    </location>
</feature>
<evidence type="ECO:0000256" key="5">
    <source>
        <dbReference type="ARBA" id="ARBA00022692"/>
    </source>
</evidence>
<sequence>MVSKLFERYMRHGALPIRQDDCSYVWQIPAENRCNWVRETRDCRTDSLIQYTEILFCTFTTENKPLFAFGLILMVIWLLYLFFILGTSADNFFCPSLAVIATVLRLSDNIAGVTILAFGNGAPDIFTSLVSGADESIIMFTELIGAGIFVTTIIAGSVAVIRPFRVELKFMMRDACFYIVTVFWISFVVRDHRVHLWEAASFILYYCLFILVVVLMQMYENREERLKKRIPSVPDEDILRTYLANKEDDTIPEIPIKSRAAGLRAKLDVAIAVELQRQRLIKKEMEEIIVEEVGRPKGLFREFLYDINPISKEDWQDANAFIKFILIIRAPFMAILQLLIPLVSVTTVKRGWSKLLNCFQLCVTPTFSLFVLNVWAVRIGPITLMPIVLLIGTILGIIVFLITDKDRIPKFHNAFAFFGFFTAMMVVYLVAKEVMAVLQCVGYAFSISDAMLGITLLAWGNSIGDLIANVTIARQGFPRMGYAACFGGPMFNTLLGLGLTYGVEAAKDPNYLTMMRLSDMAPGCLAFLVCSLLTSIIYMNITGSIARKSYGFLLYSIYFSFLIIQFLSELHIIHPLGIDHRPDIDRKGD</sequence>
<feature type="transmembrane region" description="Helical" evidence="8">
    <location>
        <begin position="355"/>
        <end position="376"/>
    </location>
</feature>
<evidence type="ECO:0000256" key="1">
    <source>
        <dbReference type="ARBA" id="ARBA00004141"/>
    </source>
</evidence>
<dbReference type="GeneID" id="724430"/>
<keyword evidence="2" id="KW-0813">Transport</keyword>
<reference evidence="10" key="1">
    <citation type="submission" date="2021-01" db="UniProtKB">
        <authorList>
            <consortium name="EnsemblMetazoa"/>
        </authorList>
    </citation>
    <scope>IDENTIFICATION</scope>
    <source>
        <strain evidence="10">DH4</strain>
    </source>
</reference>
<dbReference type="Gene3D" id="1.20.1420.30">
    <property type="entry name" value="NCX, central ion-binding region"/>
    <property type="match status" value="2"/>
</dbReference>
<feature type="transmembrane region" description="Helical" evidence="8">
    <location>
        <begin position="170"/>
        <end position="189"/>
    </location>
</feature>
<comment type="subcellular location">
    <subcellularLocation>
        <location evidence="1">Membrane</location>
        <topology evidence="1">Multi-pass membrane protein</topology>
    </subcellularLocation>
</comment>
<feature type="transmembrane region" description="Helical" evidence="8">
    <location>
        <begin position="196"/>
        <end position="219"/>
    </location>
</feature>
<dbReference type="InterPro" id="IPR004837">
    <property type="entry name" value="NaCa_Exmemb"/>
</dbReference>
<dbReference type="PANTHER" id="PTHR12266:SF0">
    <property type="entry name" value="MITOCHONDRIAL SODIUM_CALCIUM EXCHANGER PROTEIN"/>
    <property type="match status" value="1"/>
</dbReference>
<keyword evidence="7 8" id="KW-0472">Membrane</keyword>
<protein>
    <submittedName>
        <fullName evidence="12">Sodium/calcium exchanger 7</fullName>
    </submittedName>
</protein>
<feature type="transmembrane region" description="Helical" evidence="8">
    <location>
        <begin position="66"/>
        <end position="85"/>
    </location>
</feature>
<keyword evidence="4" id="KW-0109">Calcium transport</keyword>
<feature type="domain" description="Sodium/calcium exchanger membrane region" evidence="9">
    <location>
        <begin position="416"/>
        <end position="566"/>
    </location>
</feature>
<keyword evidence="11" id="KW-1185">Reference proteome</keyword>
<feature type="transmembrane region" description="Helical" evidence="8">
    <location>
        <begin position="520"/>
        <end position="540"/>
    </location>
</feature>
<feature type="transmembrane region" description="Helical" evidence="8">
    <location>
        <begin position="480"/>
        <end position="500"/>
    </location>
</feature>
<feature type="transmembrane region" description="Helical" evidence="8">
    <location>
        <begin position="382"/>
        <end position="402"/>
    </location>
</feature>
<dbReference type="GO" id="GO:0005432">
    <property type="term" value="F:calcium:sodium antiporter activity"/>
    <property type="evidence" value="ECO:0007669"/>
    <property type="project" value="TreeGrafter"/>
</dbReference>
<evidence type="ECO:0000256" key="3">
    <source>
        <dbReference type="ARBA" id="ARBA00022449"/>
    </source>
</evidence>
<organism evidence="10">
    <name type="scientific">Apis mellifera</name>
    <name type="common">Honeybee</name>
    <dbReference type="NCBI Taxonomy" id="7460"/>
    <lineage>
        <taxon>Eukaryota</taxon>
        <taxon>Metazoa</taxon>
        <taxon>Ecdysozoa</taxon>
        <taxon>Arthropoda</taxon>
        <taxon>Hexapoda</taxon>
        <taxon>Insecta</taxon>
        <taxon>Pterygota</taxon>
        <taxon>Neoptera</taxon>
        <taxon>Endopterygota</taxon>
        <taxon>Hymenoptera</taxon>
        <taxon>Apocrita</taxon>
        <taxon>Aculeata</taxon>
        <taxon>Apoidea</taxon>
        <taxon>Anthophila</taxon>
        <taxon>Apidae</taxon>
        <taxon>Apis</taxon>
    </lineage>
</organism>
<feature type="transmembrane region" description="Helical" evidence="8">
    <location>
        <begin position="414"/>
        <end position="430"/>
    </location>
</feature>
<dbReference type="GO" id="GO:0016020">
    <property type="term" value="C:membrane"/>
    <property type="evidence" value="ECO:0007669"/>
    <property type="project" value="UniProtKB-SubCell"/>
</dbReference>
<dbReference type="PANTHER" id="PTHR12266">
    <property type="entry name" value="NA+/CA2+ K+ INDEPENDENT EXCHANGER"/>
    <property type="match status" value="1"/>
</dbReference>
<evidence type="ECO:0000256" key="2">
    <source>
        <dbReference type="ARBA" id="ARBA00022448"/>
    </source>
</evidence>
<feature type="transmembrane region" description="Helical" evidence="8">
    <location>
        <begin position="552"/>
        <end position="573"/>
    </location>
</feature>